<reference evidence="2" key="2">
    <citation type="submission" date="2023-01" db="EMBL/GenBank/DDBJ databases">
        <title>Draft genome sequence of Agaribacter marinus strain NBRC 110023.</title>
        <authorList>
            <person name="Sun Q."/>
            <person name="Mori K."/>
        </authorList>
    </citation>
    <scope>NUCLEOTIDE SEQUENCE</scope>
    <source>
        <strain evidence="2">NBRC 110023</strain>
    </source>
</reference>
<accession>A0AA37SZ41</accession>
<dbReference type="EMBL" id="BSOT01000005">
    <property type="protein sequence ID" value="GLR70571.1"/>
    <property type="molecule type" value="Genomic_DNA"/>
</dbReference>
<dbReference type="Proteomes" id="UP001156601">
    <property type="component" value="Unassembled WGS sequence"/>
</dbReference>
<keyword evidence="3" id="KW-1185">Reference proteome</keyword>
<evidence type="ECO:0000259" key="1">
    <source>
        <dbReference type="Pfam" id="PF18686"/>
    </source>
</evidence>
<gene>
    <name evidence="2" type="ORF">GCM10007852_14790</name>
</gene>
<dbReference type="Pfam" id="PF18686">
    <property type="entry name" value="DUF5636"/>
    <property type="match status" value="1"/>
</dbReference>
<dbReference type="AlphaFoldDB" id="A0AA37SZ41"/>
<comment type="caution">
    <text evidence="2">The sequence shown here is derived from an EMBL/GenBank/DDBJ whole genome shotgun (WGS) entry which is preliminary data.</text>
</comment>
<dbReference type="RefSeq" id="WP_284216865.1">
    <property type="nucleotide sequence ID" value="NZ_BSOT01000005.1"/>
</dbReference>
<proteinExistence type="predicted"/>
<dbReference type="InterPro" id="IPR040708">
    <property type="entry name" value="DUF5636"/>
</dbReference>
<reference evidence="2" key="1">
    <citation type="journal article" date="2014" name="Int. J. Syst. Evol. Microbiol.">
        <title>Complete genome sequence of Corynebacterium casei LMG S-19264T (=DSM 44701T), isolated from a smear-ripened cheese.</title>
        <authorList>
            <consortium name="US DOE Joint Genome Institute (JGI-PGF)"/>
            <person name="Walter F."/>
            <person name="Albersmeier A."/>
            <person name="Kalinowski J."/>
            <person name="Ruckert C."/>
        </authorList>
    </citation>
    <scope>NUCLEOTIDE SEQUENCE</scope>
    <source>
        <strain evidence="2">NBRC 110023</strain>
    </source>
</reference>
<protein>
    <recommendedName>
        <fullName evidence="1">DUF5636 domain-containing protein</fullName>
    </recommendedName>
</protein>
<organism evidence="2 3">
    <name type="scientific">Agaribacter marinus</name>
    <dbReference type="NCBI Taxonomy" id="1431249"/>
    <lineage>
        <taxon>Bacteria</taxon>
        <taxon>Pseudomonadati</taxon>
        <taxon>Pseudomonadota</taxon>
        <taxon>Gammaproteobacteria</taxon>
        <taxon>Alteromonadales</taxon>
        <taxon>Alteromonadaceae</taxon>
        <taxon>Agaribacter</taxon>
    </lineage>
</organism>
<evidence type="ECO:0000313" key="3">
    <source>
        <dbReference type="Proteomes" id="UP001156601"/>
    </source>
</evidence>
<feature type="domain" description="DUF5636" evidence="1">
    <location>
        <begin position="77"/>
        <end position="219"/>
    </location>
</feature>
<name>A0AA37SZ41_9ALTE</name>
<evidence type="ECO:0000313" key="2">
    <source>
        <dbReference type="EMBL" id="GLR70571.1"/>
    </source>
</evidence>
<sequence>MQWNQNIVDIADPAKYPNAPNIGPYQAIQNLLVDQQQCSEILLELNSLVLEQISLGLGENAAIVGKSSIPVEKQLTIGDKIAKQMNGKSITDVDFSANLNMGGYSNKRKVYNSDKAVNPKLSLARLVYLSVLDRTEKFNNFKAAETLGNLAADDEFFSQLRKKALFVDTGAGFEHGWDAHRIQWFIIMFKYHSDKTYFQNTTPIALYSSLADDLRCKNMVDKKVGGGTKYLWDDVVDCETAAIGAPASANSPWNFTAPECITQTITRLARIYPLSDVYM</sequence>